<evidence type="ECO:0000313" key="1">
    <source>
        <dbReference type="EMBL" id="HAF4740521.1"/>
    </source>
</evidence>
<gene>
    <name evidence="1" type="ORF">G9F29_002243</name>
</gene>
<dbReference type="AlphaFoldDB" id="A0A747TQ54"/>
<accession>A0A747TQ54</accession>
<comment type="caution">
    <text evidence="1">The sequence shown here is derived from an EMBL/GenBank/DDBJ whole genome shotgun (WGS) entry which is preliminary data.</text>
</comment>
<proteinExistence type="predicted"/>
<protein>
    <submittedName>
        <fullName evidence="1">Uncharacterized protein</fullName>
    </submittedName>
</protein>
<sequence>MTERATQLNFNYLQENCRSITNATTQLRLGFFILNIHRSHAAAIPCIWSTLNDRYHCKRSCF</sequence>
<name>A0A747TQ54_SALER</name>
<dbReference type="EMBL" id="DAAVHI010000007">
    <property type="protein sequence ID" value="HAF4740521.1"/>
    <property type="molecule type" value="Genomic_DNA"/>
</dbReference>
<reference evidence="1" key="2">
    <citation type="submission" date="2020-02" db="EMBL/GenBank/DDBJ databases">
        <authorList>
            <consortium name="NCBI Pathogen Detection Project"/>
        </authorList>
    </citation>
    <scope>NUCLEOTIDE SEQUENCE</scope>
    <source>
        <strain evidence="1">MA.CK_93/00015421</strain>
    </source>
</reference>
<reference evidence="1" key="1">
    <citation type="journal article" date="2018" name="Genome Biol.">
        <title>SKESA: strategic k-mer extension for scrupulous assemblies.</title>
        <authorList>
            <person name="Souvorov A."/>
            <person name="Agarwala R."/>
            <person name="Lipman D.J."/>
        </authorList>
    </citation>
    <scope>NUCLEOTIDE SEQUENCE</scope>
    <source>
        <strain evidence="1">MA.CK_93/00015421</strain>
    </source>
</reference>
<organism evidence="1">
    <name type="scientific">Salmonella enterica</name>
    <name type="common">Salmonella choleraesuis</name>
    <dbReference type="NCBI Taxonomy" id="28901"/>
    <lineage>
        <taxon>Bacteria</taxon>
        <taxon>Pseudomonadati</taxon>
        <taxon>Pseudomonadota</taxon>
        <taxon>Gammaproteobacteria</taxon>
        <taxon>Enterobacterales</taxon>
        <taxon>Enterobacteriaceae</taxon>
        <taxon>Salmonella</taxon>
    </lineage>
</organism>